<evidence type="ECO:0000313" key="2">
    <source>
        <dbReference type="EMBL" id="JAH46538.1"/>
    </source>
</evidence>
<organism evidence="2">
    <name type="scientific">Anguilla anguilla</name>
    <name type="common">European freshwater eel</name>
    <name type="synonym">Muraena anguilla</name>
    <dbReference type="NCBI Taxonomy" id="7936"/>
    <lineage>
        <taxon>Eukaryota</taxon>
        <taxon>Metazoa</taxon>
        <taxon>Chordata</taxon>
        <taxon>Craniata</taxon>
        <taxon>Vertebrata</taxon>
        <taxon>Euteleostomi</taxon>
        <taxon>Actinopterygii</taxon>
        <taxon>Neopterygii</taxon>
        <taxon>Teleostei</taxon>
        <taxon>Anguilliformes</taxon>
        <taxon>Anguillidae</taxon>
        <taxon>Anguilla</taxon>
    </lineage>
</organism>
<accession>A0A0E9T1E1</accession>
<evidence type="ECO:0000256" key="1">
    <source>
        <dbReference type="SAM" id="MobiDB-lite"/>
    </source>
</evidence>
<name>A0A0E9T1E1_ANGAN</name>
<protein>
    <submittedName>
        <fullName evidence="2">Uncharacterized protein</fullName>
    </submittedName>
</protein>
<reference evidence="2" key="1">
    <citation type="submission" date="2014-11" db="EMBL/GenBank/DDBJ databases">
        <authorList>
            <person name="Amaro Gonzalez C."/>
        </authorList>
    </citation>
    <scope>NUCLEOTIDE SEQUENCE</scope>
</reference>
<sequence length="42" mass="4273">MPLNTAGSQCTSISISLCGYSVGPSETQTTRARVGKSKPGSN</sequence>
<dbReference type="EMBL" id="GBXM01062039">
    <property type="protein sequence ID" value="JAH46538.1"/>
    <property type="molecule type" value="Transcribed_RNA"/>
</dbReference>
<proteinExistence type="predicted"/>
<feature type="region of interest" description="Disordered" evidence="1">
    <location>
        <begin position="23"/>
        <end position="42"/>
    </location>
</feature>
<reference evidence="2" key="2">
    <citation type="journal article" date="2015" name="Fish Shellfish Immunol.">
        <title>Early steps in the European eel (Anguilla anguilla)-Vibrio vulnificus interaction in the gills: Role of the RtxA13 toxin.</title>
        <authorList>
            <person name="Callol A."/>
            <person name="Pajuelo D."/>
            <person name="Ebbesson L."/>
            <person name="Teles M."/>
            <person name="MacKenzie S."/>
            <person name="Amaro C."/>
        </authorList>
    </citation>
    <scope>NUCLEOTIDE SEQUENCE</scope>
</reference>
<dbReference type="AlphaFoldDB" id="A0A0E9T1E1"/>